<proteinExistence type="predicted"/>
<keyword evidence="1" id="KW-1133">Transmembrane helix</keyword>
<name>A0A0E9THF8_ANGAN</name>
<protein>
    <submittedName>
        <fullName evidence="2">Uncharacterized protein</fullName>
    </submittedName>
</protein>
<reference evidence="2" key="1">
    <citation type="submission" date="2014-11" db="EMBL/GenBank/DDBJ databases">
        <authorList>
            <person name="Amaro Gonzalez C."/>
        </authorList>
    </citation>
    <scope>NUCLEOTIDE SEQUENCE</scope>
</reference>
<accession>A0A0E9THF8</accession>
<keyword evidence="1" id="KW-0812">Transmembrane</keyword>
<sequence length="67" mass="7678">MCCGLSTVNYYSKQLFSPIQSCVFIALYALGGNTSYRSIFKFCQHVWVEVFQLRIVPRPAVCTVVFF</sequence>
<keyword evidence="1" id="KW-0472">Membrane</keyword>
<evidence type="ECO:0000313" key="2">
    <source>
        <dbReference type="EMBL" id="JAH52872.1"/>
    </source>
</evidence>
<dbReference type="AlphaFoldDB" id="A0A0E9THF8"/>
<dbReference type="EMBL" id="GBXM01055705">
    <property type="protein sequence ID" value="JAH52872.1"/>
    <property type="molecule type" value="Transcribed_RNA"/>
</dbReference>
<evidence type="ECO:0000256" key="1">
    <source>
        <dbReference type="SAM" id="Phobius"/>
    </source>
</evidence>
<organism evidence="2">
    <name type="scientific">Anguilla anguilla</name>
    <name type="common">European freshwater eel</name>
    <name type="synonym">Muraena anguilla</name>
    <dbReference type="NCBI Taxonomy" id="7936"/>
    <lineage>
        <taxon>Eukaryota</taxon>
        <taxon>Metazoa</taxon>
        <taxon>Chordata</taxon>
        <taxon>Craniata</taxon>
        <taxon>Vertebrata</taxon>
        <taxon>Euteleostomi</taxon>
        <taxon>Actinopterygii</taxon>
        <taxon>Neopterygii</taxon>
        <taxon>Teleostei</taxon>
        <taxon>Anguilliformes</taxon>
        <taxon>Anguillidae</taxon>
        <taxon>Anguilla</taxon>
    </lineage>
</organism>
<feature type="transmembrane region" description="Helical" evidence="1">
    <location>
        <begin position="15"/>
        <end position="31"/>
    </location>
</feature>
<reference evidence="2" key="2">
    <citation type="journal article" date="2015" name="Fish Shellfish Immunol.">
        <title>Early steps in the European eel (Anguilla anguilla)-Vibrio vulnificus interaction in the gills: Role of the RtxA13 toxin.</title>
        <authorList>
            <person name="Callol A."/>
            <person name="Pajuelo D."/>
            <person name="Ebbesson L."/>
            <person name="Teles M."/>
            <person name="MacKenzie S."/>
            <person name="Amaro C."/>
        </authorList>
    </citation>
    <scope>NUCLEOTIDE SEQUENCE</scope>
</reference>